<feature type="region of interest" description="Disordered" evidence="1">
    <location>
        <begin position="28"/>
        <end position="49"/>
    </location>
</feature>
<name>A0A8J2KG60_9HEXA</name>
<protein>
    <submittedName>
        <fullName evidence="2">Uncharacterized protein</fullName>
    </submittedName>
</protein>
<comment type="caution">
    <text evidence="2">The sequence shown here is derived from an EMBL/GenBank/DDBJ whole genome shotgun (WGS) entry which is preliminary data.</text>
</comment>
<accession>A0A8J2KG60</accession>
<evidence type="ECO:0000313" key="3">
    <source>
        <dbReference type="Proteomes" id="UP000708208"/>
    </source>
</evidence>
<proteinExistence type="predicted"/>
<keyword evidence="3" id="KW-1185">Reference proteome</keyword>
<dbReference type="AlphaFoldDB" id="A0A8J2KG60"/>
<sequence length="88" mass="10276">MENKPMDFMDFEPSMEDFLILFKDPTPTTKHDTIADTPDKSTPSNIPPLMTLPIQRLTILQPKKIKRLGKARRAQQRRKLEKLKTNKN</sequence>
<dbReference type="EMBL" id="CAJVCH010356336">
    <property type="protein sequence ID" value="CAG7815917.1"/>
    <property type="molecule type" value="Genomic_DNA"/>
</dbReference>
<dbReference type="Proteomes" id="UP000708208">
    <property type="component" value="Unassembled WGS sequence"/>
</dbReference>
<gene>
    <name evidence="2" type="ORF">AFUS01_LOCUS26563</name>
</gene>
<reference evidence="2" key="1">
    <citation type="submission" date="2021-06" db="EMBL/GenBank/DDBJ databases">
        <authorList>
            <person name="Hodson N. C."/>
            <person name="Mongue J. A."/>
            <person name="Jaron S. K."/>
        </authorList>
    </citation>
    <scope>NUCLEOTIDE SEQUENCE</scope>
</reference>
<evidence type="ECO:0000313" key="2">
    <source>
        <dbReference type="EMBL" id="CAG7815917.1"/>
    </source>
</evidence>
<feature type="compositionally biased region" description="Basic and acidic residues" evidence="1">
    <location>
        <begin position="29"/>
        <end position="39"/>
    </location>
</feature>
<feature type="region of interest" description="Disordered" evidence="1">
    <location>
        <begin position="66"/>
        <end position="88"/>
    </location>
</feature>
<evidence type="ECO:0000256" key="1">
    <source>
        <dbReference type="SAM" id="MobiDB-lite"/>
    </source>
</evidence>
<organism evidence="2 3">
    <name type="scientific">Allacma fusca</name>
    <dbReference type="NCBI Taxonomy" id="39272"/>
    <lineage>
        <taxon>Eukaryota</taxon>
        <taxon>Metazoa</taxon>
        <taxon>Ecdysozoa</taxon>
        <taxon>Arthropoda</taxon>
        <taxon>Hexapoda</taxon>
        <taxon>Collembola</taxon>
        <taxon>Symphypleona</taxon>
        <taxon>Sminthuridae</taxon>
        <taxon>Allacma</taxon>
    </lineage>
</organism>